<evidence type="ECO:0000259" key="3">
    <source>
        <dbReference type="Pfam" id="PF01193"/>
    </source>
</evidence>
<dbReference type="OrthoDB" id="270173at2759"/>
<protein>
    <submittedName>
        <fullName evidence="4">Putative DNA-directed RNA polymerases I and III subunit RPAC1</fullName>
    </submittedName>
</protein>
<dbReference type="SUPFAM" id="SSF55257">
    <property type="entry name" value="RBP11-like subunits of RNA polymerase"/>
    <property type="match status" value="1"/>
</dbReference>
<evidence type="ECO:0000256" key="2">
    <source>
        <dbReference type="ARBA" id="ARBA00023163"/>
    </source>
</evidence>
<evidence type="ECO:0000313" key="4">
    <source>
        <dbReference type="EMBL" id="PIK58251.1"/>
    </source>
</evidence>
<dbReference type="PANTHER" id="PTHR11800">
    <property type="entry name" value="DNA-DIRECTED RNA POLYMERASE"/>
    <property type="match status" value="1"/>
</dbReference>
<dbReference type="Proteomes" id="UP000230750">
    <property type="component" value="Unassembled WGS sequence"/>
</dbReference>
<dbReference type="GO" id="GO:0006351">
    <property type="term" value="P:DNA-templated transcription"/>
    <property type="evidence" value="ECO:0007669"/>
    <property type="project" value="InterPro"/>
</dbReference>
<comment type="caution">
    <text evidence="4">The sequence shown here is derived from an EMBL/GenBank/DDBJ whole genome shotgun (WGS) entry which is preliminary data.</text>
</comment>
<dbReference type="GO" id="GO:0046983">
    <property type="term" value="F:protein dimerization activity"/>
    <property type="evidence" value="ECO:0007669"/>
    <property type="project" value="InterPro"/>
</dbReference>
<feature type="domain" description="DNA-directed RNA polymerase RpoA/D/Rpb3-type" evidence="3">
    <location>
        <begin position="15"/>
        <end position="72"/>
    </location>
</feature>
<keyword evidence="2" id="KW-0804">Transcription</keyword>
<dbReference type="Gene3D" id="3.30.1360.10">
    <property type="entry name" value="RNA polymerase, RBP11-like subunit"/>
    <property type="match status" value="1"/>
</dbReference>
<dbReference type="PANTHER" id="PTHR11800:SF13">
    <property type="entry name" value="DNA-DIRECTED RNA POLYMERASES I AND III SUBUNIT RPAC1"/>
    <property type="match status" value="1"/>
</dbReference>
<dbReference type="GO" id="GO:0005666">
    <property type="term" value="C:RNA polymerase III complex"/>
    <property type="evidence" value="ECO:0007669"/>
    <property type="project" value="TreeGrafter"/>
</dbReference>
<dbReference type="InterPro" id="IPR036603">
    <property type="entry name" value="RBP11-like"/>
</dbReference>
<dbReference type="InterPro" id="IPR011263">
    <property type="entry name" value="DNA-dir_RNA_pol_RpoA/D/Rpb3"/>
</dbReference>
<dbReference type="Pfam" id="PF01193">
    <property type="entry name" value="RNA_pol_L"/>
    <property type="match status" value="1"/>
</dbReference>
<dbReference type="InterPro" id="IPR050518">
    <property type="entry name" value="Rpo3/RPB3_RNA_Pol_subunit"/>
</dbReference>
<dbReference type="AlphaFoldDB" id="A0A2G8LDC5"/>
<proteinExistence type="predicted"/>
<sequence>MCFLFILGEKVAFVEDSRRDTCSREVFRHEDLKDAVDLKKVRDHFIFSVESTGALPPEVLVSEAVKILKAKCQTFLSELDNLGPGGTK</sequence>
<keyword evidence="5" id="KW-1185">Reference proteome</keyword>
<dbReference type="GO" id="GO:0003899">
    <property type="term" value="F:DNA-directed RNA polymerase activity"/>
    <property type="evidence" value="ECO:0007669"/>
    <property type="project" value="InterPro"/>
</dbReference>
<keyword evidence="1 4" id="KW-0240">DNA-directed RNA polymerase</keyword>
<dbReference type="GO" id="GO:0005736">
    <property type="term" value="C:RNA polymerase I complex"/>
    <property type="evidence" value="ECO:0007669"/>
    <property type="project" value="TreeGrafter"/>
</dbReference>
<dbReference type="EMBL" id="MRZV01000118">
    <property type="protein sequence ID" value="PIK58251.1"/>
    <property type="molecule type" value="Genomic_DNA"/>
</dbReference>
<reference evidence="4 5" key="1">
    <citation type="journal article" date="2017" name="PLoS Biol.">
        <title>The sea cucumber genome provides insights into morphological evolution and visceral regeneration.</title>
        <authorList>
            <person name="Zhang X."/>
            <person name="Sun L."/>
            <person name="Yuan J."/>
            <person name="Sun Y."/>
            <person name="Gao Y."/>
            <person name="Zhang L."/>
            <person name="Li S."/>
            <person name="Dai H."/>
            <person name="Hamel J.F."/>
            <person name="Liu C."/>
            <person name="Yu Y."/>
            <person name="Liu S."/>
            <person name="Lin W."/>
            <person name="Guo K."/>
            <person name="Jin S."/>
            <person name="Xu P."/>
            <person name="Storey K.B."/>
            <person name="Huan P."/>
            <person name="Zhang T."/>
            <person name="Zhou Y."/>
            <person name="Zhang J."/>
            <person name="Lin C."/>
            <person name="Li X."/>
            <person name="Xing L."/>
            <person name="Huo D."/>
            <person name="Sun M."/>
            <person name="Wang L."/>
            <person name="Mercier A."/>
            <person name="Li F."/>
            <person name="Yang H."/>
            <person name="Xiang J."/>
        </authorList>
    </citation>
    <scope>NUCLEOTIDE SEQUENCE [LARGE SCALE GENOMIC DNA]</scope>
    <source>
        <strain evidence="4">Shaxun</strain>
        <tissue evidence="4">Muscle</tissue>
    </source>
</reference>
<organism evidence="4 5">
    <name type="scientific">Stichopus japonicus</name>
    <name type="common">Sea cucumber</name>
    <dbReference type="NCBI Taxonomy" id="307972"/>
    <lineage>
        <taxon>Eukaryota</taxon>
        <taxon>Metazoa</taxon>
        <taxon>Echinodermata</taxon>
        <taxon>Eleutherozoa</taxon>
        <taxon>Echinozoa</taxon>
        <taxon>Holothuroidea</taxon>
        <taxon>Aspidochirotacea</taxon>
        <taxon>Aspidochirotida</taxon>
        <taxon>Stichopodidae</taxon>
        <taxon>Apostichopus</taxon>
    </lineage>
</organism>
<accession>A0A2G8LDC5</accession>
<evidence type="ECO:0000256" key="1">
    <source>
        <dbReference type="ARBA" id="ARBA00022478"/>
    </source>
</evidence>
<dbReference type="STRING" id="307972.A0A2G8LDC5"/>
<evidence type="ECO:0000313" key="5">
    <source>
        <dbReference type="Proteomes" id="UP000230750"/>
    </source>
</evidence>
<gene>
    <name evidence="4" type="ORF">BSL78_04838</name>
</gene>
<name>A0A2G8LDC5_STIJA</name>